<feature type="domain" description="Tetratrico peptide repeat group 5" evidence="1">
    <location>
        <begin position="38"/>
        <end position="156"/>
    </location>
</feature>
<reference evidence="2" key="1">
    <citation type="submission" date="2022-06" db="EMBL/GenBank/DDBJ databases">
        <title>Aquibacillus sp. a new bacterium isolated from soil saline samples.</title>
        <authorList>
            <person name="Galisteo C."/>
            <person name="De La Haba R."/>
            <person name="Sanchez-Porro C."/>
            <person name="Ventosa A."/>
        </authorList>
    </citation>
    <scope>NUCLEOTIDE SEQUENCE</scope>
    <source>
        <strain evidence="2">3ASR75-54</strain>
    </source>
</reference>
<dbReference type="SUPFAM" id="SSF48452">
    <property type="entry name" value="TPR-like"/>
    <property type="match status" value="1"/>
</dbReference>
<accession>A0A9X3WEM4</accession>
<dbReference type="AlphaFoldDB" id="A0A9X3WEM4"/>
<dbReference type="EMBL" id="JAMQKC010000027">
    <property type="protein sequence ID" value="MDC3418427.1"/>
    <property type="molecule type" value="Genomic_DNA"/>
</dbReference>
<comment type="caution">
    <text evidence="2">The sequence shown here is derived from an EMBL/GenBank/DDBJ whole genome shotgun (WGS) entry which is preliminary data.</text>
</comment>
<dbReference type="SMART" id="SM00028">
    <property type="entry name" value="TPR"/>
    <property type="match status" value="2"/>
</dbReference>
<organism evidence="2 3">
    <name type="scientific">Aquibacillus salsiterrae</name>
    <dbReference type="NCBI Taxonomy" id="2950439"/>
    <lineage>
        <taxon>Bacteria</taxon>
        <taxon>Bacillati</taxon>
        <taxon>Bacillota</taxon>
        <taxon>Bacilli</taxon>
        <taxon>Bacillales</taxon>
        <taxon>Bacillaceae</taxon>
        <taxon>Aquibacillus</taxon>
    </lineage>
</organism>
<dbReference type="RefSeq" id="WP_272447494.1">
    <property type="nucleotide sequence ID" value="NZ_JAMQKC010000027.1"/>
</dbReference>
<gene>
    <name evidence="2" type="ORF">NC799_16220</name>
</gene>
<dbReference type="InterPro" id="IPR041656">
    <property type="entry name" value="TPR_5"/>
</dbReference>
<dbReference type="Gene3D" id="1.25.40.10">
    <property type="entry name" value="Tetratricopeptide repeat domain"/>
    <property type="match status" value="1"/>
</dbReference>
<dbReference type="InterPro" id="IPR011990">
    <property type="entry name" value="TPR-like_helical_dom_sf"/>
</dbReference>
<evidence type="ECO:0000259" key="1">
    <source>
        <dbReference type="Pfam" id="PF12688"/>
    </source>
</evidence>
<sequence length="160" mass="18463">MEPKWEDVVLNGWENKDDEAKLIEYFLKIVEKYPNSARAKFELANAYDFTGQENKAISLYEDAIRIGLDSEYQAYALLQLGSSLRNVGRLDEAIRILSDAELRYPEFPSISMFLGMTLHDKNRTAEALSKTLNAMLRHIKTSDIQRYSMALENYIKDIKS</sequence>
<dbReference type="Proteomes" id="UP001145069">
    <property type="component" value="Unassembled WGS sequence"/>
</dbReference>
<keyword evidence="3" id="KW-1185">Reference proteome</keyword>
<protein>
    <submittedName>
        <fullName evidence="2">Tetratricopeptide repeat protein</fullName>
    </submittedName>
</protein>
<name>A0A9X3WEM4_9BACI</name>
<evidence type="ECO:0000313" key="2">
    <source>
        <dbReference type="EMBL" id="MDC3418427.1"/>
    </source>
</evidence>
<dbReference type="Pfam" id="PF12688">
    <property type="entry name" value="TPR_5"/>
    <property type="match status" value="1"/>
</dbReference>
<proteinExistence type="predicted"/>
<dbReference type="InterPro" id="IPR019734">
    <property type="entry name" value="TPR_rpt"/>
</dbReference>
<evidence type="ECO:0000313" key="3">
    <source>
        <dbReference type="Proteomes" id="UP001145069"/>
    </source>
</evidence>